<keyword evidence="3" id="KW-1185">Reference proteome</keyword>
<dbReference type="EMBL" id="KZ345347">
    <property type="protein sequence ID" value="PIO74018.1"/>
    <property type="molecule type" value="Genomic_DNA"/>
</dbReference>
<protein>
    <submittedName>
        <fullName evidence="2">Uncharacterized protein</fullName>
    </submittedName>
</protein>
<reference evidence="2 3" key="1">
    <citation type="submission" date="2015-09" db="EMBL/GenBank/DDBJ databases">
        <title>Draft genome of the parasitic nematode Teladorsagia circumcincta isolate WARC Sus (inbred).</title>
        <authorList>
            <person name="Mitreva M."/>
        </authorList>
    </citation>
    <scope>NUCLEOTIDE SEQUENCE [LARGE SCALE GENOMIC DNA]</scope>
    <source>
        <strain evidence="2 3">S</strain>
    </source>
</reference>
<sequence>MPVLSSLSFLRPHIDFCIWLNPLQCDFMPPQPGPFGQQPNPFTPQAALFYGQQPQFSQAATDTRRGSHGTTRFSANRGRGDDGGRLSWLMR</sequence>
<dbReference type="Proteomes" id="UP000230423">
    <property type="component" value="Unassembled WGS sequence"/>
</dbReference>
<evidence type="ECO:0000256" key="1">
    <source>
        <dbReference type="SAM" id="MobiDB-lite"/>
    </source>
</evidence>
<name>A0A2G9UUU6_TELCI</name>
<dbReference type="AlphaFoldDB" id="A0A2G9UUU6"/>
<evidence type="ECO:0000313" key="3">
    <source>
        <dbReference type="Proteomes" id="UP000230423"/>
    </source>
</evidence>
<dbReference type="OrthoDB" id="10508172at2759"/>
<feature type="region of interest" description="Disordered" evidence="1">
    <location>
        <begin position="56"/>
        <end position="91"/>
    </location>
</feature>
<accession>A0A2G9UUU6</accession>
<gene>
    <name evidence="2" type="ORF">TELCIR_03983</name>
</gene>
<organism evidence="2 3">
    <name type="scientific">Teladorsagia circumcincta</name>
    <name type="common">Brown stomach worm</name>
    <name type="synonym">Ostertagia circumcincta</name>
    <dbReference type="NCBI Taxonomy" id="45464"/>
    <lineage>
        <taxon>Eukaryota</taxon>
        <taxon>Metazoa</taxon>
        <taxon>Ecdysozoa</taxon>
        <taxon>Nematoda</taxon>
        <taxon>Chromadorea</taxon>
        <taxon>Rhabditida</taxon>
        <taxon>Rhabditina</taxon>
        <taxon>Rhabditomorpha</taxon>
        <taxon>Strongyloidea</taxon>
        <taxon>Trichostrongylidae</taxon>
        <taxon>Teladorsagia</taxon>
    </lineage>
</organism>
<evidence type="ECO:0000313" key="2">
    <source>
        <dbReference type="EMBL" id="PIO74018.1"/>
    </source>
</evidence>
<proteinExistence type="predicted"/>